<accession>T0ZF90</accession>
<dbReference type="GO" id="GO:0003677">
    <property type="term" value="F:DNA binding"/>
    <property type="evidence" value="ECO:0007669"/>
    <property type="project" value="UniProtKB-KW"/>
</dbReference>
<dbReference type="Gene3D" id="1.10.10.10">
    <property type="entry name" value="Winged helix-like DNA-binding domain superfamily/Winged helix DNA-binding domain"/>
    <property type="match status" value="1"/>
</dbReference>
<keyword evidence="1" id="KW-0238">DNA-binding</keyword>
<feature type="domain" description="OmpR/PhoB-type" evidence="2">
    <location>
        <begin position="1"/>
        <end position="61"/>
    </location>
</feature>
<dbReference type="AlphaFoldDB" id="T0ZF90"/>
<dbReference type="SUPFAM" id="SSF46894">
    <property type="entry name" value="C-terminal effector domain of the bipartite response regulators"/>
    <property type="match status" value="1"/>
</dbReference>
<gene>
    <name evidence="3" type="ORF">B2A_08695</name>
</gene>
<proteinExistence type="predicted"/>
<evidence type="ECO:0000256" key="1">
    <source>
        <dbReference type="ARBA" id="ARBA00023125"/>
    </source>
</evidence>
<reference evidence="3" key="2">
    <citation type="journal article" date="2014" name="ISME J.">
        <title>Microbial stratification in low pH oxic and suboxic macroscopic growths along an acid mine drainage.</title>
        <authorList>
            <person name="Mendez-Garcia C."/>
            <person name="Mesa V."/>
            <person name="Sprenger R.R."/>
            <person name="Richter M."/>
            <person name="Diez M.S."/>
            <person name="Solano J."/>
            <person name="Bargiela R."/>
            <person name="Golyshina O.V."/>
            <person name="Manteca A."/>
            <person name="Ramos J.L."/>
            <person name="Gallego J.R."/>
            <person name="Llorente I."/>
            <person name="Martins Dos Santos V.A."/>
            <person name="Jensen O.N."/>
            <person name="Pelaez A.I."/>
            <person name="Sanchez J."/>
            <person name="Ferrer M."/>
        </authorList>
    </citation>
    <scope>NUCLEOTIDE SEQUENCE</scope>
</reference>
<dbReference type="GO" id="GO:0000160">
    <property type="term" value="P:phosphorelay signal transduction system"/>
    <property type="evidence" value="ECO:0007669"/>
    <property type="project" value="InterPro"/>
</dbReference>
<evidence type="ECO:0000313" key="3">
    <source>
        <dbReference type="EMBL" id="EQD46866.1"/>
    </source>
</evidence>
<reference evidence="3" key="1">
    <citation type="submission" date="2013-08" db="EMBL/GenBank/DDBJ databases">
        <authorList>
            <person name="Mendez C."/>
            <person name="Richter M."/>
            <person name="Ferrer M."/>
            <person name="Sanchez J."/>
        </authorList>
    </citation>
    <scope>NUCLEOTIDE SEQUENCE</scope>
</reference>
<sequence length="66" mass="7760">MLRAGEVISKAELTERLYDQDFERDSNVIEVLVGRLRRKLDPQDRLKPIETLRGRGYRFSLAREPS</sequence>
<dbReference type="InterPro" id="IPR001867">
    <property type="entry name" value="OmpR/PhoB-type_DNA-bd"/>
</dbReference>
<organism evidence="3">
    <name type="scientific">mine drainage metagenome</name>
    <dbReference type="NCBI Taxonomy" id="410659"/>
    <lineage>
        <taxon>unclassified sequences</taxon>
        <taxon>metagenomes</taxon>
        <taxon>ecological metagenomes</taxon>
    </lineage>
</organism>
<dbReference type="SMART" id="SM00862">
    <property type="entry name" value="Trans_reg_C"/>
    <property type="match status" value="1"/>
</dbReference>
<dbReference type="Pfam" id="PF00486">
    <property type="entry name" value="Trans_reg_C"/>
    <property type="match status" value="1"/>
</dbReference>
<dbReference type="EMBL" id="AUZZ01006269">
    <property type="protein sequence ID" value="EQD46866.1"/>
    <property type="molecule type" value="Genomic_DNA"/>
</dbReference>
<dbReference type="GO" id="GO:0006355">
    <property type="term" value="P:regulation of DNA-templated transcription"/>
    <property type="evidence" value="ECO:0007669"/>
    <property type="project" value="InterPro"/>
</dbReference>
<evidence type="ECO:0000259" key="2">
    <source>
        <dbReference type="PROSITE" id="PS51755"/>
    </source>
</evidence>
<comment type="caution">
    <text evidence="3">The sequence shown here is derived from an EMBL/GenBank/DDBJ whole genome shotgun (WGS) entry which is preliminary data.</text>
</comment>
<protein>
    <submittedName>
        <fullName evidence="3">Protein containing Signal transduction response regulator</fullName>
    </submittedName>
</protein>
<dbReference type="PROSITE" id="PS51755">
    <property type="entry name" value="OMPR_PHOB"/>
    <property type="match status" value="1"/>
</dbReference>
<dbReference type="InterPro" id="IPR036388">
    <property type="entry name" value="WH-like_DNA-bd_sf"/>
</dbReference>
<dbReference type="CDD" id="cd00383">
    <property type="entry name" value="trans_reg_C"/>
    <property type="match status" value="1"/>
</dbReference>
<dbReference type="InterPro" id="IPR016032">
    <property type="entry name" value="Sig_transdc_resp-reg_C-effctor"/>
</dbReference>
<name>T0ZF90_9ZZZZ</name>